<evidence type="ECO:0008006" key="3">
    <source>
        <dbReference type="Google" id="ProtNLM"/>
    </source>
</evidence>
<evidence type="ECO:0000313" key="1">
    <source>
        <dbReference type="EMBL" id="EHG16941.1"/>
    </source>
</evidence>
<dbReference type="InterPro" id="IPR011990">
    <property type="entry name" value="TPR-like_helical_dom_sf"/>
</dbReference>
<dbReference type="AlphaFoldDB" id="G6ADU2"/>
<dbReference type="HOGENOM" id="CLU_025928_2_0_10"/>
<organism evidence="1 2">
    <name type="scientific">Prevotella histicola F0411</name>
    <dbReference type="NCBI Taxonomy" id="857291"/>
    <lineage>
        <taxon>Bacteria</taxon>
        <taxon>Pseudomonadati</taxon>
        <taxon>Bacteroidota</taxon>
        <taxon>Bacteroidia</taxon>
        <taxon>Bacteroidales</taxon>
        <taxon>Prevotellaceae</taxon>
        <taxon>Prevotella</taxon>
    </lineage>
</organism>
<name>G6ADU2_9BACT</name>
<dbReference type="Pfam" id="PF12741">
    <property type="entry name" value="SusD-like"/>
    <property type="match status" value="1"/>
</dbReference>
<protein>
    <recommendedName>
        <fullName evidence="3">SusD/RagB family nutrient-binding outer membrane lipoprotein</fullName>
    </recommendedName>
</protein>
<evidence type="ECO:0000313" key="2">
    <source>
        <dbReference type="Proteomes" id="UP000004597"/>
    </source>
</evidence>
<dbReference type="GeneID" id="66731246"/>
<sequence length="525" mass="59376">MVKLKTKNIMLMCSKLHCKLGCLSLLLGFLVFFVSCTNNFNDINKPAGKLSIEELQRDNYAVGSFLIQMQGVAFPEQENAYQTMIDFVGNYLGRYTTYTKELSKNHTLFNASNNWCAWPASYAPKVVSAFNEIKRLSGDQSAAYALALILRSQSFLRFTDIYGPFPLGLDDNDPNVYTPQPDIYKMLIADLNRAIAIIKTDNMIGEEKKIFAPYDMVYRGDFDKWIMFANSLKLRMAIRISSVAPQLAQQLGEKAVRDGVIEDNIDNCTVNYLKSGLWVTSVSWGDSRICADLESYMTGYKDPRLASYFKPTALRGNRMYIGCRAGAPVSSNVLAKRLYSAANVTETTPGVWLTASEMAFCRAEGALRGWNMGGGTAKDFYEQGVRLSFEQWDVEGASEYLADSLSTEADYVDNLGGFGGDFGKMSEITIKWKESATMQEKLERIITQKWIALFPNGQEAWDDLRRTGYPHVFPIPQNTDDYNLLTPNRIPFDRNERINNRENYLKAIEYLGGGDNYGTPMWWQY</sequence>
<proteinExistence type="predicted"/>
<comment type="caution">
    <text evidence="1">The sequence shown here is derived from an EMBL/GenBank/DDBJ whole genome shotgun (WGS) entry which is preliminary data.</text>
</comment>
<dbReference type="SUPFAM" id="SSF48452">
    <property type="entry name" value="TPR-like"/>
    <property type="match status" value="1"/>
</dbReference>
<dbReference type="STRING" id="857291.HMPREF9138_00269"/>
<dbReference type="Proteomes" id="UP000004597">
    <property type="component" value="Unassembled WGS sequence"/>
</dbReference>
<keyword evidence="2" id="KW-1185">Reference proteome</keyword>
<accession>G6ADU2</accession>
<reference evidence="1 2" key="1">
    <citation type="submission" date="2011-10" db="EMBL/GenBank/DDBJ databases">
        <title>The Genome Sequence of Prevotella histicola F0411.</title>
        <authorList>
            <consortium name="The Broad Institute Genome Sequencing Platform"/>
            <person name="Earl A."/>
            <person name="Ward D."/>
            <person name="Feldgarden M."/>
            <person name="Gevers D."/>
            <person name="Izard J."/>
            <person name="Ganesan A."/>
            <person name="Blanton J.M."/>
            <person name="Baranova O.V."/>
            <person name="Tanner A.C."/>
            <person name="Mathney J.M.J."/>
            <person name="Dewhirst F.E."/>
            <person name="Young S.K."/>
            <person name="Zeng Q."/>
            <person name="Gargeya S."/>
            <person name="Fitzgerald M."/>
            <person name="Haas B."/>
            <person name="Abouelleil A."/>
            <person name="Alvarado L."/>
            <person name="Arachchi H.M."/>
            <person name="Berlin A."/>
            <person name="Brown A."/>
            <person name="Chapman S.B."/>
            <person name="Chen Z."/>
            <person name="Dunbar C."/>
            <person name="Freedman E."/>
            <person name="Gearin G."/>
            <person name="Gellesch M."/>
            <person name="Goldberg J."/>
            <person name="Griggs A."/>
            <person name="Gujja S."/>
            <person name="Heiman D."/>
            <person name="Howarth C."/>
            <person name="Larson L."/>
            <person name="Lui A."/>
            <person name="MacDonald P.J.P."/>
            <person name="Montmayeur A."/>
            <person name="Murphy C."/>
            <person name="Neiman D."/>
            <person name="Pearson M."/>
            <person name="Priest M."/>
            <person name="Roberts A."/>
            <person name="Saif S."/>
            <person name="Shea T."/>
            <person name="Shenoy N."/>
            <person name="Sisk P."/>
            <person name="Stolte C."/>
            <person name="Sykes S."/>
            <person name="Wortman J."/>
            <person name="Nusbaum C."/>
            <person name="Birren B."/>
        </authorList>
    </citation>
    <scope>NUCLEOTIDE SEQUENCE [LARGE SCALE GENOMIC DNA]</scope>
    <source>
        <strain evidence="1 2">F0411</strain>
    </source>
</reference>
<dbReference type="RefSeq" id="WP_008822189.1">
    <property type="nucleotide sequence ID" value="NZ_JH376762.1"/>
</dbReference>
<dbReference type="InterPro" id="IPR024302">
    <property type="entry name" value="SusD-like"/>
</dbReference>
<dbReference type="EMBL" id="AFXP01000003">
    <property type="protein sequence ID" value="EHG16941.1"/>
    <property type="molecule type" value="Genomic_DNA"/>
</dbReference>
<gene>
    <name evidence="1" type="ORF">HMPREF9138_00269</name>
</gene>
<dbReference type="PATRIC" id="fig|857291.3.peg.264"/>
<dbReference type="Gene3D" id="1.25.40.390">
    <property type="match status" value="1"/>
</dbReference>